<evidence type="ECO:0000313" key="1">
    <source>
        <dbReference type="EMBL" id="WZU69301.2"/>
    </source>
</evidence>
<proteinExistence type="predicted"/>
<dbReference type="AlphaFoldDB" id="A0AAN0NKK5"/>
<organism evidence="1 2">
    <name type="scientific">Yoonia rhodophyticola</name>
    <dbReference type="NCBI Taxonomy" id="3137370"/>
    <lineage>
        <taxon>Bacteria</taxon>
        <taxon>Pseudomonadati</taxon>
        <taxon>Pseudomonadota</taxon>
        <taxon>Alphaproteobacteria</taxon>
        <taxon>Rhodobacterales</taxon>
        <taxon>Paracoccaceae</taxon>
        <taxon>Yoonia</taxon>
    </lineage>
</organism>
<reference evidence="2" key="1">
    <citation type="submission" date="2024-04" db="EMBL/GenBank/DDBJ databases">
        <title>Phylogenomic analyses of a clade within the roseobacter group suggest taxonomic reassignments of species of the genera Aestuariivita, Citreicella, Loktanella, Nautella, Pelagibaca, Ruegeria, Thalassobius, Thiobacimonas and Tropicibacter, and the proposal o.</title>
        <authorList>
            <person name="Jeon C.O."/>
        </authorList>
    </citation>
    <scope>NUCLEOTIDE SEQUENCE [LARGE SCALE GENOMIC DNA]</scope>
    <source>
        <strain evidence="2">SS1-5</strain>
    </source>
</reference>
<gene>
    <name evidence="1" type="ORF">AABB31_10900</name>
</gene>
<dbReference type="RefSeq" id="WP_373635616.1">
    <property type="nucleotide sequence ID" value="NZ_CP151767.2"/>
</dbReference>
<evidence type="ECO:0000313" key="2">
    <source>
        <dbReference type="Proteomes" id="UP001470809"/>
    </source>
</evidence>
<accession>A0AAN0NKK5</accession>
<evidence type="ECO:0008006" key="3">
    <source>
        <dbReference type="Google" id="ProtNLM"/>
    </source>
</evidence>
<protein>
    <recommendedName>
        <fullName evidence="3">Tetratricopeptide repeat protein</fullName>
    </recommendedName>
</protein>
<dbReference type="Proteomes" id="UP001470809">
    <property type="component" value="Chromosome"/>
</dbReference>
<dbReference type="KEGG" id="yrh:AABB31_10900"/>
<dbReference type="EMBL" id="CP151767">
    <property type="protein sequence ID" value="WZU69301.2"/>
    <property type="molecule type" value="Genomic_DNA"/>
</dbReference>
<reference evidence="1 2" key="2">
    <citation type="submission" date="2024-08" db="EMBL/GenBank/DDBJ databases">
        <title>Phylogenomic analyses of a clade within the roseobacter group suggest taxonomic reassignments of species of the genera Aestuariivita, Citreicella, Loktanella, Nautella, Pelagibaca, Ruegeria, Thalassobius, Thiobacimonas and Tropicibacter, and the proposal o.</title>
        <authorList>
            <person name="Jeon C.O."/>
        </authorList>
    </citation>
    <scope>NUCLEOTIDE SEQUENCE [LARGE SCALE GENOMIC DNA]</scope>
    <source>
        <strain evidence="1 2">SS1-5</strain>
    </source>
</reference>
<keyword evidence="2" id="KW-1185">Reference proteome</keyword>
<name>A0AAN0NKK5_9RHOB</name>
<sequence>MRMLIAPYFAHNKPELVIETINQLFALDPKFSLTSDEYLLLGRSLALSGDIDAARKVLMSTTPEARDWAEDQQKLM</sequence>